<feature type="compositionally biased region" description="Polar residues" evidence="1">
    <location>
        <begin position="116"/>
        <end position="125"/>
    </location>
</feature>
<accession>A0A8S0Q9R5</accession>
<proteinExistence type="predicted"/>
<dbReference type="EMBL" id="CACTIH010001817">
    <property type="protein sequence ID" value="CAA2964029.1"/>
    <property type="molecule type" value="Genomic_DNA"/>
</dbReference>
<dbReference type="Gramene" id="OE9A052133T1">
    <property type="protein sequence ID" value="OE9A052133C1"/>
    <property type="gene ID" value="OE9A052133"/>
</dbReference>
<sequence length="125" mass="13501">MNYRAPTRGTLVNTETVACFMLFIIHHWRHSIGETIGSISSLETSYTLWCSSACTAPVQPPSYGPFITSSPSSRKPFLKPLLKKNGSVSSANHPLPSLSETAPAQPEPSILPTGFAQPQLSPNFS</sequence>
<dbReference type="Gramene" id="OE9A052133T2">
    <property type="protein sequence ID" value="OE9A052133C2"/>
    <property type="gene ID" value="OE9A052133"/>
</dbReference>
<feature type="region of interest" description="Disordered" evidence="1">
    <location>
        <begin position="84"/>
        <end position="125"/>
    </location>
</feature>
<gene>
    <name evidence="2" type="ORF">OLEA9_A052133</name>
</gene>
<evidence type="ECO:0000313" key="2">
    <source>
        <dbReference type="EMBL" id="CAA2964029.1"/>
    </source>
</evidence>
<dbReference type="AlphaFoldDB" id="A0A8S0Q9R5"/>
<reference evidence="2 3" key="1">
    <citation type="submission" date="2019-12" db="EMBL/GenBank/DDBJ databases">
        <authorList>
            <person name="Alioto T."/>
            <person name="Alioto T."/>
            <person name="Gomez Garrido J."/>
        </authorList>
    </citation>
    <scope>NUCLEOTIDE SEQUENCE [LARGE SCALE GENOMIC DNA]</scope>
</reference>
<evidence type="ECO:0000256" key="1">
    <source>
        <dbReference type="SAM" id="MobiDB-lite"/>
    </source>
</evidence>
<protein>
    <submittedName>
        <fullName evidence="2">Uncharacterized protein</fullName>
    </submittedName>
</protein>
<evidence type="ECO:0000313" key="3">
    <source>
        <dbReference type="Proteomes" id="UP000594638"/>
    </source>
</evidence>
<organism evidence="2 3">
    <name type="scientific">Olea europaea subsp. europaea</name>
    <dbReference type="NCBI Taxonomy" id="158383"/>
    <lineage>
        <taxon>Eukaryota</taxon>
        <taxon>Viridiplantae</taxon>
        <taxon>Streptophyta</taxon>
        <taxon>Embryophyta</taxon>
        <taxon>Tracheophyta</taxon>
        <taxon>Spermatophyta</taxon>
        <taxon>Magnoliopsida</taxon>
        <taxon>eudicotyledons</taxon>
        <taxon>Gunneridae</taxon>
        <taxon>Pentapetalae</taxon>
        <taxon>asterids</taxon>
        <taxon>lamiids</taxon>
        <taxon>Lamiales</taxon>
        <taxon>Oleaceae</taxon>
        <taxon>Oleeae</taxon>
        <taxon>Olea</taxon>
    </lineage>
</organism>
<feature type="non-terminal residue" evidence="2">
    <location>
        <position position="125"/>
    </location>
</feature>
<dbReference type="Proteomes" id="UP000594638">
    <property type="component" value="Unassembled WGS sequence"/>
</dbReference>
<feature type="compositionally biased region" description="Polar residues" evidence="1">
    <location>
        <begin position="86"/>
        <end position="102"/>
    </location>
</feature>
<name>A0A8S0Q9R5_OLEEU</name>
<comment type="caution">
    <text evidence="2">The sequence shown here is derived from an EMBL/GenBank/DDBJ whole genome shotgun (WGS) entry which is preliminary data.</text>
</comment>
<keyword evidence="3" id="KW-1185">Reference proteome</keyword>